<dbReference type="AlphaFoldDB" id="A0A176XH21"/>
<reference evidence="2 3" key="1">
    <citation type="submission" date="2016-05" db="EMBL/GenBank/DDBJ databases">
        <authorList>
            <person name="Lavstsen T."/>
            <person name="Jespersen J.S."/>
        </authorList>
    </citation>
    <scope>NUCLEOTIDE SEQUENCE [LARGE SCALE GENOMIC DNA]</scope>
    <source>
        <strain evidence="2 3">KCJ1736</strain>
    </source>
</reference>
<feature type="compositionally biased region" description="Basic and acidic residues" evidence="1">
    <location>
        <begin position="54"/>
        <end position="76"/>
    </location>
</feature>
<organism evidence="2 3">
    <name type="scientific">Agrobacterium tumefaciens</name>
    <dbReference type="NCBI Taxonomy" id="358"/>
    <lineage>
        <taxon>Bacteria</taxon>
        <taxon>Pseudomonadati</taxon>
        <taxon>Pseudomonadota</taxon>
        <taxon>Alphaproteobacteria</taxon>
        <taxon>Hyphomicrobiales</taxon>
        <taxon>Rhizobiaceae</taxon>
        <taxon>Rhizobium/Agrobacterium group</taxon>
        <taxon>Agrobacterium</taxon>
        <taxon>Agrobacterium tumefaciens complex</taxon>
    </lineage>
</organism>
<evidence type="ECO:0000256" key="1">
    <source>
        <dbReference type="SAM" id="MobiDB-lite"/>
    </source>
</evidence>
<feature type="compositionally biased region" description="Basic and acidic residues" evidence="1">
    <location>
        <begin position="1"/>
        <end position="15"/>
    </location>
</feature>
<sequence>MTKDDKLNQIHKDSEPQFARGKKTSDNNGVAGAKPRVITGSDDATANKLPPGAKKPEKDWDLNYDERDSNEGDFRG</sequence>
<dbReference type="EMBL" id="LXPS01000008">
    <property type="protein sequence ID" value="OAE47949.1"/>
    <property type="molecule type" value="Genomic_DNA"/>
</dbReference>
<proteinExistence type="predicted"/>
<accession>A0A176XH21</accession>
<name>A0A176XH21_AGRTU</name>
<evidence type="ECO:0000313" key="2">
    <source>
        <dbReference type="EMBL" id="OAE47949.1"/>
    </source>
</evidence>
<gene>
    <name evidence="2" type="ORF">A7J57_15225</name>
</gene>
<evidence type="ECO:0000313" key="3">
    <source>
        <dbReference type="Proteomes" id="UP000077098"/>
    </source>
</evidence>
<protein>
    <submittedName>
        <fullName evidence="2">Uncharacterized protein</fullName>
    </submittedName>
</protein>
<dbReference type="RefSeq" id="WP_063948113.1">
    <property type="nucleotide sequence ID" value="NZ_LXPS01000008.1"/>
</dbReference>
<comment type="caution">
    <text evidence="2">The sequence shown here is derived from an EMBL/GenBank/DDBJ whole genome shotgun (WGS) entry which is preliminary data.</text>
</comment>
<feature type="region of interest" description="Disordered" evidence="1">
    <location>
        <begin position="1"/>
        <end position="76"/>
    </location>
</feature>
<dbReference type="Proteomes" id="UP000077098">
    <property type="component" value="Unassembled WGS sequence"/>
</dbReference>